<reference evidence="5" key="1">
    <citation type="journal article" date="2019" name="Int. J. Syst. Evol. Microbiol.">
        <title>The Global Catalogue of Microorganisms (GCM) 10K type strain sequencing project: providing services to taxonomists for standard genome sequencing and annotation.</title>
        <authorList>
            <consortium name="The Broad Institute Genomics Platform"/>
            <consortium name="The Broad Institute Genome Sequencing Center for Infectious Disease"/>
            <person name="Wu L."/>
            <person name="Ma J."/>
        </authorList>
    </citation>
    <scope>NUCLEOTIDE SEQUENCE [LARGE SCALE GENOMIC DNA]</scope>
    <source>
        <strain evidence="5">JCM 17919</strain>
    </source>
</reference>
<dbReference type="SMART" id="SM00448">
    <property type="entry name" value="REC"/>
    <property type="match status" value="1"/>
</dbReference>
<dbReference type="Pfam" id="PF00072">
    <property type="entry name" value="Response_reg"/>
    <property type="match status" value="1"/>
</dbReference>
<evidence type="ECO:0000313" key="4">
    <source>
        <dbReference type="EMBL" id="GAA4332096.1"/>
    </source>
</evidence>
<comment type="caution">
    <text evidence="4">The sequence shown here is derived from an EMBL/GenBank/DDBJ whole genome shotgun (WGS) entry which is preliminary data.</text>
</comment>
<evidence type="ECO:0000256" key="2">
    <source>
        <dbReference type="PROSITE-ProRule" id="PRU00169"/>
    </source>
</evidence>
<evidence type="ECO:0000259" key="3">
    <source>
        <dbReference type="PROSITE" id="PS50110"/>
    </source>
</evidence>
<name>A0ABP8GZB6_9BACT</name>
<sequence length="140" mass="16563">MAKTGPIIIIEDDTEDRHLMELALNELHLPQERRFFDSAQEVLYYLMDTQEKPFLILSDVDLPGMSGIELRRKINESFFLSRKSIPFIFFSNSARSEDVDDAYKTMVQGYFVKPFHLEELKEKLRIIFDYWSTTEHPHSI</sequence>
<dbReference type="PROSITE" id="PS50110">
    <property type="entry name" value="RESPONSE_REGULATORY"/>
    <property type="match status" value="1"/>
</dbReference>
<proteinExistence type="predicted"/>
<evidence type="ECO:0000313" key="5">
    <source>
        <dbReference type="Proteomes" id="UP001501725"/>
    </source>
</evidence>
<dbReference type="Gene3D" id="3.40.50.2300">
    <property type="match status" value="1"/>
</dbReference>
<accession>A0ABP8GZB6</accession>
<dbReference type="InterPro" id="IPR050595">
    <property type="entry name" value="Bact_response_regulator"/>
</dbReference>
<keyword evidence="5" id="KW-1185">Reference proteome</keyword>
<feature type="domain" description="Response regulatory" evidence="3">
    <location>
        <begin position="6"/>
        <end position="128"/>
    </location>
</feature>
<evidence type="ECO:0000256" key="1">
    <source>
        <dbReference type="ARBA" id="ARBA00022553"/>
    </source>
</evidence>
<dbReference type="EMBL" id="BAABGY010000007">
    <property type="protein sequence ID" value="GAA4332096.1"/>
    <property type="molecule type" value="Genomic_DNA"/>
</dbReference>
<feature type="modified residue" description="4-aspartylphosphate" evidence="2">
    <location>
        <position position="59"/>
    </location>
</feature>
<dbReference type="InterPro" id="IPR011006">
    <property type="entry name" value="CheY-like_superfamily"/>
</dbReference>
<dbReference type="PANTHER" id="PTHR44591">
    <property type="entry name" value="STRESS RESPONSE REGULATOR PROTEIN 1"/>
    <property type="match status" value="1"/>
</dbReference>
<dbReference type="PANTHER" id="PTHR44591:SF3">
    <property type="entry name" value="RESPONSE REGULATORY DOMAIN-CONTAINING PROTEIN"/>
    <property type="match status" value="1"/>
</dbReference>
<keyword evidence="1 2" id="KW-0597">Phosphoprotein</keyword>
<dbReference type="SUPFAM" id="SSF52172">
    <property type="entry name" value="CheY-like"/>
    <property type="match status" value="1"/>
</dbReference>
<gene>
    <name evidence="4" type="ORF">GCM10023184_24410</name>
</gene>
<dbReference type="InterPro" id="IPR001789">
    <property type="entry name" value="Sig_transdc_resp-reg_receiver"/>
</dbReference>
<dbReference type="RefSeq" id="WP_345256015.1">
    <property type="nucleotide sequence ID" value="NZ_BAABGY010000007.1"/>
</dbReference>
<dbReference type="Proteomes" id="UP001501725">
    <property type="component" value="Unassembled WGS sequence"/>
</dbReference>
<organism evidence="4 5">
    <name type="scientific">Flaviaesturariibacter amylovorans</name>
    <dbReference type="NCBI Taxonomy" id="1084520"/>
    <lineage>
        <taxon>Bacteria</taxon>
        <taxon>Pseudomonadati</taxon>
        <taxon>Bacteroidota</taxon>
        <taxon>Chitinophagia</taxon>
        <taxon>Chitinophagales</taxon>
        <taxon>Chitinophagaceae</taxon>
        <taxon>Flaviaestuariibacter</taxon>
    </lineage>
</organism>
<protein>
    <submittedName>
        <fullName evidence="4">Chemotaxis response regulator CheY</fullName>
    </submittedName>
</protein>